<dbReference type="Gene3D" id="3.30.565.60">
    <property type="match status" value="1"/>
</dbReference>
<gene>
    <name evidence="2" type="ORF">BMYO_0901</name>
</gene>
<evidence type="ECO:0000313" key="3">
    <source>
        <dbReference type="Proteomes" id="UP000216871"/>
    </source>
</evidence>
<reference evidence="2 3" key="1">
    <citation type="journal article" date="2017" name="BMC Genomics">
        <title>Comparative genomic and phylogenomic analyses of the Bifidobacteriaceae family.</title>
        <authorList>
            <person name="Lugli G.A."/>
            <person name="Milani C."/>
            <person name="Turroni F."/>
            <person name="Duranti S."/>
            <person name="Mancabelli L."/>
            <person name="Mangifesta M."/>
            <person name="Ferrario C."/>
            <person name="Modesto M."/>
            <person name="Mattarelli P."/>
            <person name="Jiri K."/>
            <person name="van Sinderen D."/>
            <person name="Ventura M."/>
        </authorList>
    </citation>
    <scope>NUCLEOTIDE SEQUENCE [LARGE SCALE GENOMIC DNA]</scope>
    <source>
        <strain evidence="2 3">DSM 100196</strain>
    </source>
</reference>
<feature type="compositionally biased region" description="Low complexity" evidence="1">
    <location>
        <begin position="63"/>
        <end position="118"/>
    </location>
</feature>
<sequence>MGTAAHISAGIDAGYSGTSNLTYDYARHSFATAGLDWGNVAESLSIDAITVANTIAVAHTSTTTDANGTTDETGTTTTTNATAAGGSVAPTDTTDATGTADAANTAGATSASGSVAPTGNASTTNETSTADATDANGTTDETGTTTTTNATAAGDSVAPTDTIDTAYATDVASAADTANTANAIVSAGTNNPARMTAFATDSADTVTTATAGTDADTAVAAANTTTTTTAATATTAGTIHPPITPASANPLLATLLSDQCPYATKAIIFDGDSKHSIRERYTFTGSLLSQLDEAGMLLNRINESGRYPAAALREALVNALEHRDYSYSGPTLINVFDSRLEIISLGGLTDGFAINDLLNGICQPRDPMLAQLLANLGLCEDCGTGVQRIMDAYAGNPISPQLRVGPSSVALVLPTLVEAANSPNPRNRGSASSGANAAAASSGRTDGTGHDNVYHFPTFQRVTDQAAEALAGARVIGCSPLQTLVLGRGFDWESYILADGHGGVATTIPTTIPTAAPAAVPSTGSSNGITNTHAEPAQSTIALASLAAGAASGSAGPVSPALDMTTLRQSNETLEQTTLNLLASSGVNLSRRMIQEQLGLSRDQAGKLLRQLTLDGKITKHGRSRATTYSIV</sequence>
<feature type="region of interest" description="Disordered" evidence="1">
    <location>
        <begin position="422"/>
        <end position="452"/>
    </location>
</feature>
<dbReference type="InterPro" id="IPR038475">
    <property type="entry name" value="RecG_C_sf"/>
</dbReference>
<dbReference type="InterPro" id="IPR036388">
    <property type="entry name" value="WH-like_DNA-bd_sf"/>
</dbReference>
<dbReference type="Pfam" id="PF13749">
    <property type="entry name" value="HATPase_c_4"/>
    <property type="match status" value="1"/>
</dbReference>
<dbReference type="EMBL" id="MWWW01000008">
    <property type="protein sequence ID" value="OZG60440.1"/>
    <property type="molecule type" value="Genomic_DNA"/>
</dbReference>
<dbReference type="RefSeq" id="WP_233428156.1">
    <property type="nucleotide sequence ID" value="NZ_MWWW01000008.1"/>
</dbReference>
<name>A0A261FMN7_9BIFI</name>
<dbReference type="AlphaFoldDB" id="A0A261FMN7"/>
<dbReference type="PANTHER" id="PTHR30595:SF6">
    <property type="entry name" value="SCHLAFEN ALBA-2 DOMAIN-CONTAINING PROTEIN"/>
    <property type="match status" value="1"/>
</dbReference>
<dbReference type="Proteomes" id="UP000216871">
    <property type="component" value="Unassembled WGS sequence"/>
</dbReference>
<feature type="region of interest" description="Disordered" evidence="1">
    <location>
        <begin position="63"/>
        <end position="156"/>
    </location>
</feature>
<feature type="compositionally biased region" description="Low complexity" evidence="1">
    <location>
        <begin position="127"/>
        <end position="156"/>
    </location>
</feature>
<dbReference type="PANTHER" id="PTHR30595">
    <property type="entry name" value="GLPR-RELATED TRANSCRIPTIONAL REPRESSOR"/>
    <property type="match status" value="1"/>
</dbReference>
<comment type="caution">
    <text evidence="2">The sequence shown here is derived from an EMBL/GenBank/DDBJ whole genome shotgun (WGS) entry which is preliminary data.</text>
</comment>
<proteinExistence type="predicted"/>
<feature type="compositionally biased region" description="Low complexity" evidence="1">
    <location>
        <begin position="426"/>
        <end position="444"/>
    </location>
</feature>
<keyword evidence="3" id="KW-1185">Reference proteome</keyword>
<organism evidence="2 3">
    <name type="scientific">Bifidobacterium myosotis</name>
    <dbReference type="NCBI Taxonomy" id="1630166"/>
    <lineage>
        <taxon>Bacteria</taxon>
        <taxon>Bacillati</taxon>
        <taxon>Actinomycetota</taxon>
        <taxon>Actinomycetes</taxon>
        <taxon>Bifidobacteriales</taxon>
        <taxon>Bifidobacteriaceae</taxon>
        <taxon>Bifidobacterium</taxon>
    </lineage>
</organism>
<evidence type="ECO:0000256" key="1">
    <source>
        <dbReference type="SAM" id="MobiDB-lite"/>
    </source>
</evidence>
<accession>A0A261FMN7</accession>
<evidence type="ECO:0000313" key="2">
    <source>
        <dbReference type="EMBL" id="OZG60440.1"/>
    </source>
</evidence>
<protein>
    <submittedName>
        <fullName evidence="2">Crp/Fnr family transcriptional regulator</fullName>
    </submittedName>
</protein>
<dbReference type="Gene3D" id="1.10.10.10">
    <property type="entry name" value="Winged helix-like DNA-binding domain superfamily/Winged helix DNA-binding domain"/>
    <property type="match status" value="1"/>
</dbReference>